<dbReference type="PROSITE" id="PS00107">
    <property type="entry name" value="PROTEIN_KINASE_ATP"/>
    <property type="match status" value="1"/>
</dbReference>
<evidence type="ECO:0000256" key="1">
    <source>
        <dbReference type="ARBA" id="ARBA00022679"/>
    </source>
</evidence>
<dbReference type="Pfam" id="PF00069">
    <property type="entry name" value="Pkinase"/>
    <property type="match status" value="1"/>
</dbReference>
<evidence type="ECO:0000256" key="2">
    <source>
        <dbReference type="ARBA" id="ARBA00022741"/>
    </source>
</evidence>
<feature type="domain" description="Protein kinase" evidence="7">
    <location>
        <begin position="122"/>
        <end position="387"/>
    </location>
</feature>
<dbReference type="InterPro" id="IPR008271">
    <property type="entry name" value="Ser/Thr_kinase_AS"/>
</dbReference>
<keyword evidence="6" id="KW-1133">Transmembrane helix</keyword>
<evidence type="ECO:0000256" key="6">
    <source>
        <dbReference type="SAM" id="Phobius"/>
    </source>
</evidence>
<protein>
    <recommendedName>
        <fullName evidence="7">Protein kinase domain-containing protein</fullName>
    </recommendedName>
</protein>
<sequence>MSRPVRLPGPVLRVRREDGLRVYLAALLAFLVGFHWVALGVRVSLGGQSLAAAACEGDALQRLWVMAALVGGLALSSRWGPWGEARHAREAQGEARQGAEAAAGGAAEVPEVLEGGAQLGAYTLVRKLGEGGMGVVYEARHALLPRKVALKVIKPVHANAAGVRRFAREAQLTSELSHPNTVALYDYAQAADGSCYYAMEFIEGMDLEALVRAEGPLPAGRVLHILRQVAASLSEAHRKGVMHRDIKPSNVMVGCRDGAPDFVKVLDFGLSRRFDEGGVRGERTSLIAGTPQLMAPEALYDSGALGPGADVYGVGALGYFLLTGTFPFDGESWTAIANAHLLSPPLPPSLRTRNDVPRDFEDVLMRCLAKLPYERPADGQALLEALEGCGESEGWSRDEAARWWEELGDSAVETLRVPEGAAEAMTTRPSAGVTSVEPPTVVAARGPADAPMSGAAISVGALSVGKGVVAVEGPTMPAASAEEEAIVTAAFRLTRRKEAQQAAG</sequence>
<dbReference type="RefSeq" id="WP_052375552.1">
    <property type="nucleotide sequence ID" value="NZ_ASRX01000030.1"/>
</dbReference>
<organism evidence="8 9">
    <name type="scientific">Chondromyces apiculatus DSM 436</name>
    <dbReference type="NCBI Taxonomy" id="1192034"/>
    <lineage>
        <taxon>Bacteria</taxon>
        <taxon>Pseudomonadati</taxon>
        <taxon>Myxococcota</taxon>
        <taxon>Polyangia</taxon>
        <taxon>Polyangiales</taxon>
        <taxon>Polyangiaceae</taxon>
        <taxon>Chondromyces</taxon>
    </lineage>
</organism>
<proteinExistence type="predicted"/>
<feature type="transmembrane region" description="Helical" evidence="6">
    <location>
        <begin position="20"/>
        <end position="39"/>
    </location>
</feature>
<dbReference type="PROSITE" id="PS00108">
    <property type="entry name" value="PROTEIN_KINASE_ST"/>
    <property type="match status" value="1"/>
</dbReference>
<evidence type="ECO:0000313" key="8">
    <source>
        <dbReference type="EMBL" id="EYF04695.1"/>
    </source>
</evidence>
<name>A0A017T7B5_9BACT</name>
<keyword evidence="2 5" id="KW-0547">Nucleotide-binding</keyword>
<dbReference type="GO" id="GO:0005524">
    <property type="term" value="F:ATP binding"/>
    <property type="evidence" value="ECO:0007669"/>
    <property type="project" value="UniProtKB-UniRule"/>
</dbReference>
<dbReference type="InterPro" id="IPR011009">
    <property type="entry name" value="Kinase-like_dom_sf"/>
</dbReference>
<dbReference type="STRING" id="1192034.CAP_4170"/>
<feature type="binding site" evidence="5">
    <location>
        <position position="151"/>
    </location>
    <ligand>
        <name>ATP</name>
        <dbReference type="ChEBI" id="CHEBI:30616"/>
    </ligand>
</feature>
<evidence type="ECO:0000313" key="9">
    <source>
        <dbReference type="Proteomes" id="UP000019678"/>
    </source>
</evidence>
<dbReference type="GO" id="GO:0004674">
    <property type="term" value="F:protein serine/threonine kinase activity"/>
    <property type="evidence" value="ECO:0007669"/>
    <property type="project" value="TreeGrafter"/>
</dbReference>
<dbReference type="AlphaFoldDB" id="A0A017T7B5"/>
<dbReference type="SMART" id="SM00220">
    <property type="entry name" value="S_TKc"/>
    <property type="match status" value="1"/>
</dbReference>
<gene>
    <name evidence="8" type="ORF">CAP_4170</name>
</gene>
<accession>A0A017T7B5</accession>
<dbReference type="OrthoDB" id="9801841at2"/>
<keyword evidence="4 5" id="KW-0067">ATP-binding</keyword>
<evidence type="ECO:0000259" key="7">
    <source>
        <dbReference type="PROSITE" id="PS50011"/>
    </source>
</evidence>
<keyword evidence="1" id="KW-0808">Transferase</keyword>
<dbReference type="Gene3D" id="1.10.510.10">
    <property type="entry name" value="Transferase(Phosphotransferase) domain 1"/>
    <property type="match status" value="1"/>
</dbReference>
<evidence type="ECO:0000256" key="3">
    <source>
        <dbReference type="ARBA" id="ARBA00022777"/>
    </source>
</evidence>
<comment type="caution">
    <text evidence="8">The sequence shown here is derived from an EMBL/GenBank/DDBJ whole genome shotgun (WGS) entry which is preliminary data.</text>
</comment>
<keyword evidence="6" id="KW-0812">Transmembrane</keyword>
<dbReference type="Gene3D" id="3.30.200.20">
    <property type="entry name" value="Phosphorylase Kinase, domain 1"/>
    <property type="match status" value="1"/>
</dbReference>
<reference evidence="8 9" key="1">
    <citation type="submission" date="2013-05" db="EMBL/GenBank/DDBJ databases">
        <title>Genome assembly of Chondromyces apiculatus DSM 436.</title>
        <authorList>
            <person name="Sharma G."/>
            <person name="Khatri I."/>
            <person name="Kaur C."/>
            <person name="Mayilraj S."/>
            <person name="Subramanian S."/>
        </authorList>
    </citation>
    <scope>NUCLEOTIDE SEQUENCE [LARGE SCALE GENOMIC DNA]</scope>
    <source>
        <strain evidence="8 9">DSM 436</strain>
    </source>
</reference>
<dbReference type="eggNOG" id="COG0515">
    <property type="taxonomic scope" value="Bacteria"/>
</dbReference>
<keyword evidence="9" id="KW-1185">Reference proteome</keyword>
<dbReference type="PANTHER" id="PTHR43289">
    <property type="entry name" value="MITOGEN-ACTIVATED PROTEIN KINASE KINASE KINASE 20-RELATED"/>
    <property type="match status" value="1"/>
</dbReference>
<dbReference type="Proteomes" id="UP000019678">
    <property type="component" value="Unassembled WGS sequence"/>
</dbReference>
<dbReference type="InterPro" id="IPR017441">
    <property type="entry name" value="Protein_kinase_ATP_BS"/>
</dbReference>
<evidence type="ECO:0000256" key="5">
    <source>
        <dbReference type="PROSITE-ProRule" id="PRU10141"/>
    </source>
</evidence>
<dbReference type="PROSITE" id="PS50011">
    <property type="entry name" value="PROTEIN_KINASE_DOM"/>
    <property type="match status" value="1"/>
</dbReference>
<evidence type="ECO:0000256" key="4">
    <source>
        <dbReference type="ARBA" id="ARBA00022840"/>
    </source>
</evidence>
<dbReference type="SUPFAM" id="SSF56112">
    <property type="entry name" value="Protein kinase-like (PK-like)"/>
    <property type="match status" value="1"/>
</dbReference>
<keyword evidence="6" id="KW-0472">Membrane</keyword>
<dbReference type="InterPro" id="IPR000719">
    <property type="entry name" value="Prot_kinase_dom"/>
</dbReference>
<dbReference type="CDD" id="cd14014">
    <property type="entry name" value="STKc_PknB_like"/>
    <property type="match status" value="1"/>
</dbReference>
<dbReference type="PANTHER" id="PTHR43289:SF6">
    <property type="entry name" value="SERINE_THREONINE-PROTEIN KINASE NEKL-3"/>
    <property type="match status" value="1"/>
</dbReference>
<keyword evidence="3" id="KW-0418">Kinase</keyword>
<dbReference type="EMBL" id="ASRX01000030">
    <property type="protein sequence ID" value="EYF04695.1"/>
    <property type="molecule type" value="Genomic_DNA"/>
</dbReference>